<keyword evidence="4" id="KW-0804">Transcription</keyword>
<comment type="caution">
    <text evidence="7">The sequence shown here is derived from an EMBL/GenBank/DDBJ whole genome shotgun (WGS) entry which is preliminary data.</text>
</comment>
<evidence type="ECO:0000256" key="4">
    <source>
        <dbReference type="ARBA" id="ARBA00023163"/>
    </source>
</evidence>
<proteinExistence type="predicted"/>
<dbReference type="SUPFAM" id="SSF48498">
    <property type="entry name" value="Tetracyclin repressor-like, C-terminal domain"/>
    <property type="match status" value="1"/>
</dbReference>
<dbReference type="PRINTS" id="PR00455">
    <property type="entry name" value="HTHTETR"/>
</dbReference>
<dbReference type="InterPro" id="IPR036271">
    <property type="entry name" value="Tet_transcr_reg_TetR-rel_C_sf"/>
</dbReference>
<dbReference type="Pfam" id="PF13977">
    <property type="entry name" value="TetR_C_6"/>
    <property type="match status" value="1"/>
</dbReference>
<gene>
    <name evidence="7" type="ORF">GO608_13880</name>
</gene>
<protein>
    <submittedName>
        <fullName evidence="7">TetR family transcriptional regulator</fullName>
    </submittedName>
</protein>
<feature type="domain" description="HTH tetR-type" evidence="6">
    <location>
        <begin position="14"/>
        <end position="74"/>
    </location>
</feature>
<dbReference type="PROSITE" id="PS50977">
    <property type="entry name" value="HTH_TETR_2"/>
    <property type="match status" value="1"/>
</dbReference>
<keyword evidence="3 5" id="KW-0238">DNA-binding</keyword>
<keyword evidence="8" id="KW-1185">Reference proteome</keyword>
<evidence type="ECO:0000259" key="6">
    <source>
        <dbReference type="PROSITE" id="PS50977"/>
    </source>
</evidence>
<sequence>MPPDSAPPDQPRAEVRRAQILAAAGDCFRSKGFHGASIAQISKIAGMSPGHIYHYFENKEAIIAAIVAQDLEHVLAMTASLRAACNMKEAMVEHVADGVERNLEPRAAGLNLEILAEAARNPHVAEIVRSADRVCRDSLALTLRDMRRASGHDDDEATIAGMIEVLAAMFEGLASRSIRNPDLDRSVVVRLFQGALRDLLSQNS</sequence>
<dbReference type="InterPro" id="IPR039538">
    <property type="entry name" value="BetI_C"/>
</dbReference>
<dbReference type="InterPro" id="IPR050109">
    <property type="entry name" value="HTH-type_TetR-like_transc_reg"/>
</dbReference>
<dbReference type="RefSeq" id="WP_169199640.1">
    <property type="nucleotide sequence ID" value="NZ_WTVH02000010.1"/>
</dbReference>
<organism evidence="7 8">
    <name type="scientific">Aromatoleum buckelii</name>
    <dbReference type="NCBI Taxonomy" id="200254"/>
    <lineage>
        <taxon>Bacteria</taxon>
        <taxon>Pseudomonadati</taxon>
        <taxon>Pseudomonadota</taxon>
        <taxon>Betaproteobacteria</taxon>
        <taxon>Rhodocyclales</taxon>
        <taxon>Rhodocyclaceae</taxon>
        <taxon>Aromatoleum</taxon>
    </lineage>
</organism>
<keyword evidence="1" id="KW-0678">Repressor</keyword>
<reference evidence="7" key="1">
    <citation type="submission" date="2019-12" db="EMBL/GenBank/DDBJ databases">
        <title>Comparative genomics gives insights into the taxonomy of the Azoarcus-Aromatoleum group and reveals separate origins of nif in the plant-associated Azoarcus and non-plant-associated Aromatoleum sub-groups.</title>
        <authorList>
            <person name="Lafos M."/>
            <person name="Maluk M."/>
            <person name="Batista M."/>
            <person name="Junghare M."/>
            <person name="Carmona M."/>
            <person name="Faoro H."/>
            <person name="Cruz L.M."/>
            <person name="Battistoni F."/>
            <person name="De Souza E."/>
            <person name="Pedrosa F."/>
            <person name="Chen W.-M."/>
            <person name="Poole P.S."/>
            <person name="Dixon R.A."/>
            <person name="James E.K."/>
        </authorList>
    </citation>
    <scope>NUCLEOTIDE SEQUENCE</scope>
    <source>
        <strain evidence="7">U120</strain>
    </source>
</reference>
<dbReference type="Pfam" id="PF00440">
    <property type="entry name" value="TetR_N"/>
    <property type="match status" value="1"/>
</dbReference>
<name>A0ABX1N569_9RHOO</name>
<accession>A0ABX1N569</accession>
<evidence type="ECO:0000256" key="3">
    <source>
        <dbReference type="ARBA" id="ARBA00023125"/>
    </source>
</evidence>
<keyword evidence="2" id="KW-0805">Transcription regulation</keyword>
<evidence type="ECO:0000256" key="2">
    <source>
        <dbReference type="ARBA" id="ARBA00023015"/>
    </source>
</evidence>
<dbReference type="InterPro" id="IPR009057">
    <property type="entry name" value="Homeodomain-like_sf"/>
</dbReference>
<dbReference type="PANTHER" id="PTHR30055:SF223">
    <property type="entry name" value="HTH-TYPE TRANSCRIPTIONAL REGULATOR UIDR"/>
    <property type="match status" value="1"/>
</dbReference>
<dbReference type="InterPro" id="IPR001647">
    <property type="entry name" value="HTH_TetR"/>
</dbReference>
<evidence type="ECO:0000313" key="7">
    <source>
        <dbReference type="EMBL" id="NMF94414.1"/>
    </source>
</evidence>
<feature type="DNA-binding region" description="H-T-H motif" evidence="5">
    <location>
        <begin position="37"/>
        <end position="56"/>
    </location>
</feature>
<dbReference type="Proteomes" id="UP000601990">
    <property type="component" value="Unassembled WGS sequence"/>
</dbReference>
<evidence type="ECO:0000256" key="5">
    <source>
        <dbReference type="PROSITE-ProRule" id="PRU00335"/>
    </source>
</evidence>
<evidence type="ECO:0000256" key="1">
    <source>
        <dbReference type="ARBA" id="ARBA00022491"/>
    </source>
</evidence>
<dbReference type="EMBL" id="WTVH01000029">
    <property type="protein sequence ID" value="NMF94414.1"/>
    <property type="molecule type" value="Genomic_DNA"/>
</dbReference>
<dbReference type="Gene3D" id="1.10.357.10">
    <property type="entry name" value="Tetracycline Repressor, domain 2"/>
    <property type="match status" value="1"/>
</dbReference>
<evidence type="ECO:0000313" key="8">
    <source>
        <dbReference type="Proteomes" id="UP000601990"/>
    </source>
</evidence>
<dbReference type="PANTHER" id="PTHR30055">
    <property type="entry name" value="HTH-TYPE TRANSCRIPTIONAL REGULATOR RUTR"/>
    <property type="match status" value="1"/>
</dbReference>
<dbReference type="SUPFAM" id="SSF46689">
    <property type="entry name" value="Homeodomain-like"/>
    <property type="match status" value="1"/>
</dbReference>